<accession>D6Z1T1</accession>
<dbReference type="Proteomes" id="UP000001508">
    <property type="component" value="Chromosome"/>
</dbReference>
<dbReference type="RefSeq" id="WP_013163036.1">
    <property type="nucleotide sequence ID" value="NC_014216.1"/>
</dbReference>
<dbReference type="STRING" id="589865.DaAHT2_0802"/>
<dbReference type="HOGENOM" id="CLU_2583985_0_0_7"/>
<dbReference type="KEGG" id="dak:DaAHT2_0802"/>
<sequence length="80" mass="8942">MNSCSESLVLTVTPEKIGLFRFILESYDNLAILTTLDRHQGVVMLRYPAGNQAEIEELLTALPLQLGQAHPNFEVEKTVN</sequence>
<evidence type="ECO:0000313" key="1">
    <source>
        <dbReference type="EMBL" id="ADH85506.1"/>
    </source>
</evidence>
<gene>
    <name evidence="1" type="ordered locus">DaAHT2_0802</name>
</gene>
<organism evidence="1 2">
    <name type="scientific">Desulfurivibrio alkaliphilus (strain DSM 19089 / UNIQEM U267 / AHT2)</name>
    <dbReference type="NCBI Taxonomy" id="589865"/>
    <lineage>
        <taxon>Bacteria</taxon>
        <taxon>Pseudomonadati</taxon>
        <taxon>Thermodesulfobacteriota</taxon>
        <taxon>Desulfobulbia</taxon>
        <taxon>Desulfobulbales</taxon>
        <taxon>Desulfobulbaceae</taxon>
        <taxon>Desulfurivibrio</taxon>
    </lineage>
</organism>
<reference evidence="2" key="1">
    <citation type="submission" date="2010-02" db="EMBL/GenBank/DDBJ databases">
        <title>Complete sequence of Desulfurivibrio alkaliphilus AHT2.</title>
        <authorList>
            <consortium name="US DOE Joint Genome Institute"/>
            <person name="Pitluck S."/>
            <person name="Chertkov O."/>
            <person name="Detter J.C."/>
            <person name="Han C."/>
            <person name="Tapia R."/>
            <person name="Larimer F."/>
            <person name="Land M."/>
            <person name="Hauser L."/>
            <person name="Kyrpides N."/>
            <person name="Mikhailova N."/>
            <person name="Sorokin D.Y."/>
            <person name="Muyzer G."/>
            <person name="Woyke T."/>
        </authorList>
    </citation>
    <scope>NUCLEOTIDE SEQUENCE [LARGE SCALE GENOMIC DNA]</scope>
    <source>
        <strain evidence="2">DSM 19089 / UNIQEM U267 / AHT2</strain>
    </source>
</reference>
<evidence type="ECO:0008006" key="3">
    <source>
        <dbReference type="Google" id="ProtNLM"/>
    </source>
</evidence>
<dbReference type="Pfam" id="PF16256">
    <property type="entry name" value="DUF4911"/>
    <property type="match status" value="1"/>
</dbReference>
<keyword evidence="2" id="KW-1185">Reference proteome</keyword>
<evidence type="ECO:0000313" key="2">
    <source>
        <dbReference type="Proteomes" id="UP000001508"/>
    </source>
</evidence>
<dbReference type="InParanoid" id="D6Z1T1"/>
<dbReference type="EMBL" id="CP001940">
    <property type="protein sequence ID" value="ADH85506.1"/>
    <property type="molecule type" value="Genomic_DNA"/>
</dbReference>
<dbReference type="AlphaFoldDB" id="D6Z1T1"/>
<proteinExistence type="predicted"/>
<name>D6Z1T1_DESAT</name>
<dbReference type="InterPro" id="IPR032587">
    <property type="entry name" value="DUF4911"/>
</dbReference>
<protein>
    <recommendedName>
        <fullName evidence="3">DUF4911 domain-containing protein</fullName>
    </recommendedName>
</protein>